<dbReference type="Pfam" id="PF09439">
    <property type="entry name" value="SRPRB"/>
    <property type="match status" value="1"/>
</dbReference>
<evidence type="ECO:0000313" key="13">
    <source>
        <dbReference type="EMBL" id="OWA51603.1"/>
    </source>
</evidence>
<dbReference type="GO" id="GO:0034067">
    <property type="term" value="P:protein localization to Golgi apparatus"/>
    <property type="evidence" value="ECO:0007669"/>
    <property type="project" value="TreeGrafter"/>
</dbReference>
<dbReference type="InterPro" id="IPR000253">
    <property type="entry name" value="FHA_dom"/>
</dbReference>
<evidence type="ECO:0000313" key="14">
    <source>
        <dbReference type="Proteomes" id="UP000192578"/>
    </source>
</evidence>
<evidence type="ECO:0000256" key="8">
    <source>
        <dbReference type="ARBA" id="ARBA00023134"/>
    </source>
</evidence>
<evidence type="ECO:0000259" key="12">
    <source>
        <dbReference type="PROSITE" id="PS50006"/>
    </source>
</evidence>
<dbReference type="GO" id="GO:0005525">
    <property type="term" value="F:GTP binding"/>
    <property type="evidence" value="ECO:0007669"/>
    <property type="project" value="UniProtKB-KW"/>
</dbReference>
<evidence type="ECO:0000256" key="7">
    <source>
        <dbReference type="ARBA" id="ARBA00022989"/>
    </source>
</evidence>
<dbReference type="InterPro" id="IPR027417">
    <property type="entry name" value="P-loop_NTPase"/>
</dbReference>
<keyword evidence="8" id="KW-0342">GTP-binding</keyword>
<sequence length="253" mass="27994">MSSSGGTGGPADATAPSTLLYSISLLLFVGIAGLIFYFLIRKQSRKLQYVLLLGRNGAGKTALFVKLTQDRSVLTVSSLVQNVGLTKDVMPRDSGREVQLIDIPGFERIRWDVWETNKGLSKGVIFVVDSVTIGRDSQECADILYRILTDPEIQRRHIPILVVCNKQDEVTAKDVEVVSDILEKELNSIRITKYNPTTKKGNKSEFLGKVDQDFTFLQLRGNKVSFAKCTARSDDPDGHEGVEAVVDFLRTLA</sequence>
<keyword evidence="9 11" id="KW-0472">Membrane</keyword>
<comment type="caution">
    <text evidence="13">The sequence shown here is derived from an EMBL/GenBank/DDBJ whole genome shotgun (WGS) entry which is preliminary data.</text>
</comment>
<dbReference type="PANTHER" id="PTHR45909:SF1">
    <property type="entry name" value="ADP-RIBOSYLATION FACTOR-RELATED PROTEIN 1"/>
    <property type="match status" value="1"/>
</dbReference>
<dbReference type="Gene3D" id="3.40.50.300">
    <property type="entry name" value="P-loop containing nucleotide triphosphate hydrolases"/>
    <property type="match status" value="1"/>
</dbReference>
<dbReference type="SUPFAM" id="SSF52540">
    <property type="entry name" value="P-loop containing nucleoside triphosphate hydrolases"/>
    <property type="match status" value="1"/>
</dbReference>
<dbReference type="EMBL" id="MTYJ01000232">
    <property type="protein sequence ID" value="OWA51603.1"/>
    <property type="molecule type" value="Genomic_DNA"/>
</dbReference>
<gene>
    <name evidence="13" type="ORF">BV898_16078</name>
</gene>
<dbReference type="AlphaFoldDB" id="A0A9X6RKU7"/>
<evidence type="ECO:0000256" key="11">
    <source>
        <dbReference type="SAM" id="Phobius"/>
    </source>
</evidence>
<dbReference type="Proteomes" id="UP000192578">
    <property type="component" value="Unassembled WGS sequence"/>
</dbReference>
<keyword evidence="4 11" id="KW-0812">Transmembrane</keyword>
<dbReference type="PANTHER" id="PTHR45909">
    <property type="entry name" value="ADP-RIBOSYLATION FACTOR-RELATED PROTEIN 1"/>
    <property type="match status" value="1"/>
</dbReference>
<feature type="domain" description="FHA" evidence="12">
    <location>
        <begin position="131"/>
        <end position="191"/>
    </location>
</feature>
<dbReference type="InterPro" id="IPR024156">
    <property type="entry name" value="Small_GTPase_ARF"/>
</dbReference>
<dbReference type="CDD" id="cd04105">
    <property type="entry name" value="SR_beta"/>
    <property type="match status" value="1"/>
</dbReference>
<dbReference type="PROSITE" id="PS50006">
    <property type="entry name" value="FHA_DOMAIN"/>
    <property type="match status" value="1"/>
</dbReference>
<dbReference type="GO" id="GO:0005789">
    <property type="term" value="C:endoplasmic reticulum membrane"/>
    <property type="evidence" value="ECO:0007669"/>
    <property type="project" value="UniProtKB-SubCell"/>
</dbReference>
<dbReference type="GO" id="GO:0006886">
    <property type="term" value="P:intracellular protein transport"/>
    <property type="evidence" value="ECO:0007669"/>
    <property type="project" value="TreeGrafter"/>
</dbReference>
<name>A0A9X6RKU7_HYPEX</name>
<evidence type="ECO:0000256" key="5">
    <source>
        <dbReference type="ARBA" id="ARBA00022741"/>
    </source>
</evidence>
<keyword evidence="5" id="KW-0547">Nucleotide-binding</keyword>
<proteinExistence type="inferred from homology"/>
<protein>
    <recommendedName>
        <fullName evidence="3">Signal recognition particle receptor subunit beta</fullName>
    </recommendedName>
</protein>
<dbReference type="GO" id="GO:0005794">
    <property type="term" value="C:Golgi apparatus"/>
    <property type="evidence" value="ECO:0007669"/>
    <property type="project" value="TreeGrafter"/>
</dbReference>
<keyword evidence="14" id="KW-1185">Reference proteome</keyword>
<evidence type="ECO:0000256" key="2">
    <source>
        <dbReference type="ARBA" id="ARBA00005619"/>
    </source>
</evidence>
<dbReference type="GO" id="GO:0043001">
    <property type="term" value="P:Golgi to plasma membrane protein transport"/>
    <property type="evidence" value="ECO:0007669"/>
    <property type="project" value="TreeGrafter"/>
</dbReference>
<dbReference type="GO" id="GO:0003924">
    <property type="term" value="F:GTPase activity"/>
    <property type="evidence" value="ECO:0007669"/>
    <property type="project" value="TreeGrafter"/>
</dbReference>
<comment type="similarity">
    <text evidence="2">Belongs to the SRP receptor beta subunit family.</text>
</comment>
<comment type="subcellular location">
    <subcellularLocation>
        <location evidence="1">Endoplasmic reticulum membrane</location>
        <topology evidence="1">Single-pass membrane protein</topology>
    </subcellularLocation>
</comment>
<evidence type="ECO:0000256" key="10">
    <source>
        <dbReference type="ARBA" id="ARBA00023170"/>
    </source>
</evidence>
<evidence type="ECO:0000256" key="4">
    <source>
        <dbReference type="ARBA" id="ARBA00022692"/>
    </source>
</evidence>
<keyword evidence="10 13" id="KW-0675">Receptor</keyword>
<evidence type="ECO:0000256" key="9">
    <source>
        <dbReference type="ARBA" id="ARBA00023136"/>
    </source>
</evidence>
<keyword evidence="7 11" id="KW-1133">Transmembrane helix</keyword>
<evidence type="ECO:0000256" key="6">
    <source>
        <dbReference type="ARBA" id="ARBA00022824"/>
    </source>
</evidence>
<keyword evidence="6" id="KW-0256">Endoplasmic reticulum</keyword>
<feature type="transmembrane region" description="Helical" evidence="11">
    <location>
        <begin position="20"/>
        <end position="40"/>
    </location>
</feature>
<organism evidence="13 14">
    <name type="scientific">Hypsibius exemplaris</name>
    <name type="common">Freshwater tardigrade</name>
    <dbReference type="NCBI Taxonomy" id="2072580"/>
    <lineage>
        <taxon>Eukaryota</taxon>
        <taxon>Metazoa</taxon>
        <taxon>Ecdysozoa</taxon>
        <taxon>Tardigrada</taxon>
        <taxon>Eutardigrada</taxon>
        <taxon>Parachela</taxon>
        <taxon>Hypsibioidea</taxon>
        <taxon>Hypsibiidae</taxon>
        <taxon>Hypsibius</taxon>
    </lineage>
</organism>
<dbReference type="OrthoDB" id="41266at2759"/>
<evidence type="ECO:0000256" key="3">
    <source>
        <dbReference type="ARBA" id="ARBA00020256"/>
    </source>
</evidence>
<evidence type="ECO:0000256" key="1">
    <source>
        <dbReference type="ARBA" id="ARBA00004389"/>
    </source>
</evidence>
<reference evidence="14" key="1">
    <citation type="submission" date="2017-01" db="EMBL/GenBank/DDBJ databases">
        <title>Comparative genomics of anhydrobiosis in the tardigrade Hypsibius dujardini.</title>
        <authorList>
            <person name="Yoshida Y."/>
            <person name="Koutsovoulos G."/>
            <person name="Laetsch D."/>
            <person name="Stevens L."/>
            <person name="Kumar S."/>
            <person name="Horikawa D."/>
            <person name="Ishino K."/>
            <person name="Komine S."/>
            <person name="Tomita M."/>
            <person name="Blaxter M."/>
            <person name="Arakawa K."/>
        </authorList>
    </citation>
    <scope>NUCLEOTIDE SEQUENCE [LARGE SCALE GENOMIC DNA]</scope>
    <source>
        <strain evidence="14">Z151</strain>
    </source>
</reference>
<accession>A0A9X6RKU7</accession>
<dbReference type="SMART" id="SM00177">
    <property type="entry name" value="ARF"/>
    <property type="match status" value="1"/>
</dbReference>
<dbReference type="InterPro" id="IPR019009">
    <property type="entry name" value="SRP_receptor_beta_su"/>
</dbReference>